<reference evidence="1" key="1">
    <citation type="submission" date="2022-10" db="EMBL/GenBank/DDBJ databases">
        <title>Genome Sequence of Xylaria curta.</title>
        <authorList>
            <person name="Buettner E."/>
        </authorList>
    </citation>
    <scope>NUCLEOTIDE SEQUENCE</scope>
    <source>
        <strain evidence="1">Babe10</strain>
    </source>
</reference>
<dbReference type="EMBL" id="JAPDGR010000511">
    <property type="protein sequence ID" value="KAJ2989594.1"/>
    <property type="molecule type" value="Genomic_DNA"/>
</dbReference>
<comment type="caution">
    <text evidence="1">The sequence shown here is derived from an EMBL/GenBank/DDBJ whole genome shotgun (WGS) entry which is preliminary data.</text>
</comment>
<sequence>MSDQSPKSSQEPPPNGSAPTFVLHTPAVDFIENRMSYYHPAFDIGGFRYSPTQSQFVPLKDPTATTYAPNPSTMAARPTGPILPQPRSNPSSINDMGFWAEVFPEAMKRLNQEPLSYSGPYSSQWGIRHLSVWPDVQAKLDMARKKYDYFNSQHVGKFRRKLRQVLDDVAGPLQEGINLVPNIDIVSPIVGVIDLLLDAYRQAAEVRETANSGFDDLPQIFASIDFYFKSYPKDQNIFTASVHLVLAVFKAIEEAVRFYTSTQPKRAGLAILTGEGYEQKLLQSLNEISICSNKLRTQADMSFAHRLISDGDEARKSHATLMQDNWASHQALGVILQGQQVGRVQSAHIGNLLNRILGVLSDLEKKQCPYSPLPSRPITPSSRLLADQGYSPWTPGELWSHLRTPDLDDDDLQRILHNVGEIILEDRGRAEQVISTPHFHDWATSPSSTKLLVHGDFDSTAAANRGMSPFSMLCAIMVKALRLSLAEGEIISLVFFCGCHLVDDVYRGGRAMIRSLLAQLLRQFPAGSIEPDSGLVMQEVERGDISQLCRLFVYLVRQLPPRMTVFCLIDGIGEYESEEYLHGMDLVVMTILELVDESATSGRAKIKLLLLSPQPTVEVRKVFDQEPGVLLHMAQIPTLEAGVSFARIQEQLGVSADVVDGRF</sequence>
<keyword evidence="2" id="KW-1185">Reference proteome</keyword>
<protein>
    <submittedName>
        <fullName evidence="1">Uncharacterized protein</fullName>
    </submittedName>
</protein>
<evidence type="ECO:0000313" key="2">
    <source>
        <dbReference type="Proteomes" id="UP001143856"/>
    </source>
</evidence>
<dbReference type="Proteomes" id="UP001143856">
    <property type="component" value="Unassembled WGS sequence"/>
</dbReference>
<accession>A0ACC1PDI6</accession>
<proteinExistence type="predicted"/>
<gene>
    <name evidence="1" type="ORF">NUW58_g3394</name>
</gene>
<name>A0ACC1PDI6_9PEZI</name>
<evidence type="ECO:0000313" key="1">
    <source>
        <dbReference type="EMBL" id="KAJ2989594.1"/>
    </source>
</evidence>
<organism evidence="1 2">
    <name type="scientific">Xylaria curta</name>
    <dbReference type="NCBI Taxonomy" id="42375"/>
    <lineage>
        <taxon>Eukaryota</taxon>
        <taxon>Fungi</taxon>
        <taxon>Dikarya</taxon>
        <taxon>Ascomycota</taxon>
        <taxon>Pezizomycotina</taxon>
        <taxon>Sordariomycetes</taxon>
        <taxon>Xylariomycetidae</taxon>
        <taxon>Xylariales</taxon>
        <taxon>Xylariaceae</taxon>
        <taxon>Xylaria</taxon>
    </lineage>
</organism>